<dbReference type="Gene3D" id="3.40.630.30">
    <property type="match status" value="1"/>
</dbReference>
<proteinExistence type="predicted"/>
<dbReference type="RefSeq" id="WP_095917691.1">
    <property type="nucleotide sequence ID" value="NZ_CP022388.1"/>
</dbReference>
<dbReference type="Proteomes" id="UP000243136">
    <property type="component" value="Chromosome"/>
</dbReference>
<evidence type="ECO:0000313" key="2">
    <source>
        <dbReference type="Proteomes" id="UP000243136"/>
    </source>
</evidence>
<dbReference type="InterPro" id="IPR016181">
    <property type="entry name" value="Acyl_CoA_acyltransferase"/>
</dbReference>
<dbReference type="PANTHER" id="PTHR41368">
    <property type="entry name" value="PROTEIN YGHO"/>
    <property type="match status" value="1"/>
</dbReference>
<dbReference type="InterPro" id="IPR039968">
    <property type="entry name" value="BcerS-like"/>
</dbReference>
<name>A0A250G7V8_9FLAO</name>
<evidence type="ECO:0000313" key="1">
    <source>
        <dbReference type="EMBL" id="ATA92418.1"/>
    </source>
</evidence>
<organism evidence="1 2">
    <name type="scientific">Capnocytophaga canimorsus</name>
    <dbReference type="NCBI Taxonomy" id="28188"/>
    <lineage>
        <taxon>Bacteria</taxon>
        <taxon>Pseudomonadati</taxon>
        <taxon>Bacteroidota</taxon>
        <taxon>Flavobacteriia</taxon>
        <taxon>Flavobacteriales</taxon>
        <taxon>Flavobacteriaceae</taxon>
        <taxon>Capnocytophaga</taxon>
    </lineage>
</organism>
<dbReference type="EMBL" id="CP022388">
    <property type="protein sequence ID" value="ATA92418.1"/>
    <property type="molecule type" value="Genomic_DNA"/>
</dbReference>
<protein>
    <submittedName>
        <fullName evidence="1">GTP cyclohydrolase</fullName>
    </submittedName>
</protein>
<dbReference type="GO" id="GO:0016787">
    <property type="term" value="F:hydrolase activity"/>
    <property type="evidence" value="ECO:0007669"/>
    <property type="project" value="UniProtKB-KW"/>
</dbReference>
<accession>A0A250G7V8</accession>
<reference evidence="2" key="1">
    <citation type="submission" date="2017-06" db="EMBL/GenBank/DDBJ databases">
        <title>Capnocytophaga spp. assemblies.</title>
        <authorList>
            <person name="Gulvik C.A."/>
        </authorList>
    </citation>
    <scope>NUCLEOTIDE SEQUENCE [LARGE SCALE GENOMIC DNA]</scope>
    <source>
        <strain evidence="2">H5594</strain>
    </source>
</reference>
<keyword evidence="1" id="KW-0378">Hydrolase</keyword>
<dbReference type="PANTHER" id="PTHR41368:SF1">
    <property type="entry name" value="PROTEIN YGHO"/>
    <property type="match status" value="1"/>
</dbReference>
<sequence length="376" mass="43707">MVTVKEIHSLKDIKTFVKFPFSLYKNHPYWVPPIISAEVDSFNKAKNPVFENAEAFLYLAYNDKNEIVGRVAAIINNHDLKSAETQKIRFGWFDVIDDIEVTRALLQKVAEKGKEYQLEYMEGPMGFSNMDKVGVLTSGYDHIANMMTWYHHPYHNEHLQKLGFRKEKGYRESYFLIENVNHDIFKRTAASVKARYGLRIVPANTTKEILKHVDAMFELFNTTYAKLASFVPISKKQQQHFKDKYIPFVNPEYIRFIEDADGNLICFAIVLPSFSKALQKAKGRLFPCGFWHMLKAKQKNDTVEFYLIGVLPEYQSKGVPAILFDYYYPIFKKNGIKKCVVTPELEDNIAIKQLWKNFAPVDYAARATFRKELDSK</sequence>
<gene>
    <name evidence="1" type="ORF">CGC56_09760</name>
</gene>
<dbReference type="SUPFAM" id="SSF55729">
    <property type="entry name" value="Acyl-CoA N-acyltransferases (Nat)"/>
    <property type="match status" value="1"/>
</dbReference>
<dbReference type="AlphaFoldDB" id="A0A250G7V8"/>
<dbReference type="CDD" id="cd04301">
    <property type="entry name" value="NAT_SF"/>
    <property type="match status" value="1"/>
</dbReference>